<dbReference type="eggNOG" id="KOG2409">
    <property type="taxonomic scope" value="Eukaryota"/>
</dbReference>
<evidence type="ECO:0000256" key="2">
    <source>
        <dbReference type="SAM" id="MobiDB-lite"/>
    </source>
</evidence>
<dbReference type="Proteomes" id="UP000030680">
    <property type="component" value="Unassembled WGS sequence"/>
</dbReference>
<feature type="compositionally biased region" description="Basic and acidic residues" evidence="2">
    <location>
        <begin position="160"/>
        <end position="172"/>
    </location>
</feature>
<feature type="region of interest" description="Disordered" evidence="2">
    <location>
        <begin position="152"/>
        <end position="172"/>
    </location>
</feature>
<accession>M2XUY5</accession>
<dbReference type="AlphaFoldDB" id="M2XUY5"/>
<name>M2XUY5_GALSU</name>
<feature type="compositionally biased region" description="Acidic residues" evidence="2">
    <location>
        <begin position="26"/>
        <end position="39"/>
    </location>
</feature>
<feature type="region of interest" description="Disordered" evidence="2">
    <location>
        <begin position="60"/>
        <end position="97"/>
    </location>
</feature>
<dbReference type="RefSeq" id="XP_005703973.1">
    <property type="nucleotide sequence ID" value="XM_005703916.1"/>
</dbReference>
<feature type="domain" description="Kri1-like C-terminal" evidence="3">
    <location>
        <begin position="397"/>
        <end position="472"/>
    </location>
</feature>
<sequence length="533" mass="63027">MPYQISSKARKRENARDDTSWSESTDSQDDEETSDASEDDYAKRLTKKLDSQIARTYQLLKTKDPSIYDQQTQFYSEEEEDSDSSMEPLSYDDDNKPVALTYEKKIDVDSMKDASNKAHSRVTLNKPSNNISLYDPEQVRLKQEISNIADSLPQGTTDEFLTRKESSQDKDTLEEEHWMRTIQEAERNQTAEEYLLHSYLEKEKPDEAERFLRDYILNDGWIKNIHEAPTSNSVIHNIEIDEQDAEFVEKQEDFEAAYNFRFEEPNSTEIVSYGRNISSSSRPKENKRKKKRDRREMRKKEKKQNKWKEWDPLKKEKREKILCRIKQVLEVCEKQGVSYFSWIEQDDDLDINQHKQKVKAILDEQDESWLKTYLESESSAPRKTSEGLEGYREKILEIDRLIDEYFELELEDVVDDAPIRFRYRPVEPETFGLETTDILQMDETELNRLVPLNYVTSYVQPKGLSRIRKRVKWIKKHNSLLSNNNKTTDRKKRRIKNDESSSRGHTSNETKESYKGLQLSIERMKAYGLRSVE</sequence>
<dbReference type="OrthoDB" id="10252032at2759"/>
<dbReference type="Pfam" id="PF12936">
    <property type="entry name" value="Kri1_C"/>
    <property type="match status" value="1"/>
</dbReference>
<evidence type="ECO:0000259" key="3">
    <source>
        <dbReference type="Pfam" id="PF12936"/>
    </source>
</evidence>
<dbReference type="OMA" id="WDNYDPR"/>
<keyword evidence="5" id="KW-1185">Reference proteome</keyword>
<feature type="region of interest" description="Disordered" evidence="2">
    <location>
        <begin position="482"/>
        <end position="516"/>
    </location>
</feature>
<dbReference type="KEGG" id="gsl:Gasu_50440"/>
<protein>
    <recommendedName>
        <fullName evidence="3">Kri1-like C-terminal domain-containing protein</fullName>
    </recommendedName>
</protein>
<proteinExistence type="inferred from homology"/>
<evidence type="ECO:0000256" key="1">
    <source>
        <dbReference type="ARBA" id="ARBA00007473"/>
    </source>
</evidence>
<comment type="similarity">
    <text evidence="1">Belongs to the KRI1 family.</text>
</comment>
<dbReference type="GeneID" id="17086360"/>
<feature type="compositionally biased region" description="Basic and acidic residues" evidence="2">
    <location>
        <begin position="294"/>
        <end position="307"/>
    </location>
</feature>
<dbReference type="PANTHER" id="PTHR14490">
    <property type="entry name" value="ZINC FINGER, ZZ TYPE"/>
    <property type="match status" value="1"/>
</dbReference>
<dbReference type="GO" id="GO:0000447">
    <property type="term" value="P:endonucleolytic cleavage in ITS1 to separate SSU-rRNA from 5.8S rRNA and LSU-rRNA from tricistronic rRNA transcript (SSU-rRNA, 5.8S rRNA, LSU-rRNA)"/>
    <property type="evidence" value="ECO:0007669"/>
    <property type="project" value="TreeGrafter"/>
</dbReference>
<dbReference type="PANTHER" id="PTHR14490:SF5">
    <property type="entry name" value="PROTEIN KRI1 HOMOLOG"/>
    <property type="match status" value="1"/>
</dbReference>
<dbReference type="InterPro" id="IPR024626">
    <property type="entry name" value="Kri1-like_C"/>
</dbReference>
<dbReference type="Gramene" id="EME27453">
    <property type="protein sequence ID" value="EME27453"/>
    <property type="gene ID" value="Gasu_50440"/>
</dbReference>
<feature type="region of interest" description="Disordered" evidence="2">
    <location>
        <begin position="1"/>
        <end position="40"/>
    </location>
</feature>
<organism evidence="4 5">
    <name type="scientific">Galdieria sulphuraria</name>
    <name type="common">Red alga</name>
    <dbReference type="NCBI Taxonomy" id="130081"/>
    <lineage>
        <taxon>Eukaryota</taxon>
        <taxon>Rhodophyta</taxon>
        <taxon>Bangiophyceae</taxon>
        <taxon>Galdieriales</taxon>
        <taxon>Galdieriaceae</taxon>
        <taxon>Galdieria</taxon>
    </lineage>
</organism>
<gene>
    <name evidence="4" type="ORF">Gasu_50440</name>
</gene>
<dbReference type="EMBL" id="KB454532">
    <property type="protein sequence ID" value="EME27453.1"/>
    <property type="molecule type" value="Genomic_DNA"/>
</dbReference>
<feature type="compositionally biased region" description="Polar residues" evidence="2">
    <location>
        <begin position="271"/>
        <end position="281"/>
    </location>
</feature>
<feature type="compositionally biased region" description="Basic and acidic residues" evidence="2">
    <location>
        <begin position="496"/>
        <end position="514"/>
    </location>
</feature>
<feature type="region of interest" description="Disordered" evidence="2">
    <location>
        <begin position="271"/>
        <end position="307"/>
    </location>
</feature>
<evidence type="ECO:0000313" key="4">
    <source>
        <dbReference type="EMBL" id="EME27453.1"/>
    </source>
</evidence>
<dbReference type="InterPro" id="IPR018034">
    <property type="entry name" value="Kri1"/>
</dbReference>
<evidence type="ECO:0000313" key="5">
    <source>
        <dbReference type="Proteomes" id="UP000030680"/>
    </source>
</evidence>
<reference evidence="5" key="1">
    <citation type="journal article" date="2013" name="Science">
        <title>Gene transfer from bacteria and archaea facilitated evolution of an extremophilic eukaryote.</title>
        <authorList>
            <person name="Schonknecht G."/>
            <person name="Chen W.H."/>
            <person name="Ternes C.M."/>
            <person name="Barbier G.G."/>
            <person name="Shrestha R.P."/>
            <person name="Stanke M."/>
            <person name="Brautigam A."/>
            <person name="Baker B.J."/>
            <person name="Banfield J.F."/>
            <person name="Garavito R.M."/>
            <person name="Carr K."/>
            <person name="Wilkerson C."/>
            <person name="Rensing S.A."/>
            <person name="Gagneul D."/>
            <person name="Dickenson N.E."/>
            <person name="Oesterhelt C."/>
            <person name="Lercher M.J."/>
            <person name="Weber A.P."/>
        </authorList>
    </citation>
    <scope>NUCLEOTIDE SEQUENCE [LARGE SCALE GENOMIC DNA]</scope>
    <source>
        <strain evidence="5">074W</strain>
    </source>
</reference>
<dbReference type="STRING" id="130081.M2XUY5"/>
<dbReference type="GO" id="GO:0005730">
    <property type="term" value="C:nucleolus"/>
    <property type="evidence" value="ECO:0007669"/>
    <property type="project" value="TreeGrafter"/>
</dbReference>
<dbReference type="GO" id="GO:0030686">
    <property type="term" value="C:90S preribosome"/>
    <property type="evidence" value="ECO:0007669"/>
    <property type="project" value="TreeGrafter"/>
</dbReference>